<dbReference type="EMBL" id="CDMZ01002171">
    <property type="protein sequence ID" value="CEM41108.1"/>
    <property type="molecule type" value="Genomic_DNA"/>
</dbReference>
<dbReference type="GO" id="GO:0005829">
    <property type="term" value="C:cytosol"/>
    <property type="evidence" value="ECO:0007669"/>
    <property type="project" value="TreeGrafter"/>
</dbReference>
<dbReference type="GO" id="GO:0005096">
    <property type="term" value="F:GTPase activator activity"/>
    <property type="evidence" value="ECO:0007669"/>
    <property type="project" value="InterPro"/>
</dbReference>
<reference evidence="2" key="1">
    <citation type="submission" date="2014-11" db="EMBL/GenBank/DDBJ databases">
        <authorList>
            <person name="Otto D Thomas"/>
            <person name="Naeem Raeece"/>
        </authorList>
    </citation>
    <scope>NUCLEOTIDE SEQUENCE</scope>
</reference>
<name>A0A0G4HAR1_9ALVE</name>
<dbReference type="PhylomeDB" id="A0A0G4HAR1"/>
<dbReference type="GO" id="GO:0031267">
    <property type="term" value="F:small GTPase binding"/>
    <property type="evidence" value="ECO:0007669"/>
    <property type="project" value="TreeGrafter"/>
</dbReference>
<sequence>MYASVYLSVRLFVFPSDRVAQVVSEWDANFVKEMELDIVVEVLLAANFLHIESLLDLCCLKLACMTREKRPKELKKLFKLEEVPSETGASFGPETDDTHTTASTTTLGICSREKALGIFLHKLDLSKQMSALVSSEDSFGLAWLGLYLIRKQERLGPNAFCLDSPVRSIDVSGLHKICDTEELFEFLPLLPASVEEMKLGEHSGVGVEGCMESLGRRLESLDQLKKLSLEVYGWNDESAKQIFSSLPASLEQLELRGNHDIGSDGWKSLDERLKGLKLLKKLNLAHCHVTDEGAKEIFSSLPALLEELEIQNNMHIGMDGWRSLGERLKSLDRLKTLDLSCCDLNDESAIQIFPSFPAALEKLDLYDNMHIGMDGWRSLGERLKSLDLLKTLDLSCCNLTNESAGHLFPSLSVTLEELHLYDNWEIGFQGWASLCRRLENLDQLKKLNLERCNLTNESAGHLFPLLPASLEELDFSYGLNHIDSFLVTNLRRQQPNLTIIQSEI</sequence>
<dbReference type="GO" id="GO:0048471">
    <property type="term" value="C:perinuclear region of cytoplasm"/>
    <property type="evidence" value="ECO:0007669"/>
    <property type="project" value="TreeGrafter"/>
</dbReference>
<dbReference type="GO" id="GO:0006511">
    <property type="term" value="P:ubiquitin-dependent protein catabolic process"/>
    <property type="evidence" value="ECO:0007669"/>
    <property type="project" value="InterPro"/>
</dbReference>
<dbReference type="SMART" id="SM00368">
    <property type="entry name" value="LRR_RI"/>
    <property type="match status" value="5"/>
</dbReference>
<dbReference type="InterPro" id="IPR027038">
    <property type="entry name" value="RanGap"/>
</dbReference>
<evidence type="ECO:0000313" key="2">
    <source>
        <dbReference type="EMBL" id="CEM41108.1"/>
    </source>
</evidence>
<dbReference type="SUPFAM" id="SSF81382">
    <property type="entry name" value="Skp1 dimerisation domain-like"/>
    <property type="match status" value="1"/>
</dbReference>
<dbReference type="Gene3D" id="3.80.10.10">
    <property type="entry name" value="Ribonuclease Inhibitor"/>
    <property type="match status" value="2"/>
</dbReference>
<dbReference type="GO" id="GO:0005634">
    <property type="term" value="C:nucleus"/>
    <property type="evidence" value="ECO:0007669"/>
    <property type="project" value="TreeGrafter"/>
</dbReference>
<dbReference type="InterPro" id="IPR032675">
    <property type="entry name" value="LRR_dom_sf"/>
</dbReference>
<dbReference type="Pfam" id="PF01466">
    <property type="entry name" value="Skp1"/>
    <property type="match status" value="1"/>
</dbReference>
<dbReference type="InterPro" id="IPR011333">
    <property type="entry name" value="SKP1/BTB/POZ_sf"/>
</dbReference>
<organism evidence="2">
    <name type="scientific">Chromera velia CCMP2878</name>
    <dbReference type="NCBI Taxonomy" id="1169474"/>
    <lineage>
        <taxon>Eukaryota</taxon>
        <taxon>Sar</taxon>
        <taxon>Alveolata</taxon>
        <taxon>Colpodellida</taxon>
        <taxon>Chromeraceae</taxon>
        <taxon>Chromera</taxon>
    </lineage>
</organism>
<accession>A0A0G4HAR1</accession>
<proteinExistence type="predicted"/>
<dbReference type="SUPFAM" id="SSF52047">
    <property type="entry name" value="RNI-like"/>
    <property type="match status" value="1"/>
</dbReference>
<dbReference type="PANTHER" id="PTHR24113">
    <property type="entry name" value="RAN GTPASE-ACTIVATING PROTEIN 1"/>
    <property type="match status" value="1"/>
</dbReference>
<dbReference type="InterPro" id="IPR036296">
    <property type="entry name" value="SKP1-like_dim_sf"/>
</dbReference>
<dbReference type="InterPro" id="IPR001611">
    <property type="entry name" value="Leu-rich_rpt"/>
</dbReference>
<dbReference type="InterPro" id="IPR016072">
    <property type="entry name" value="Skp1_comp_dimer"/>
</dbReference>
<protein>
    <recommendedName>
        <fullName evidence="1">SKP1 component dimerisation domain-containing protein</fullName>
    </recommendedName>
</protein>
<dbReference type="AlphaFoldDB" id="A0A0G4HAR1"/>
<dbReference type="GO" id="GO:0006913">
    <property type="term" value="P:nucleocytoplasmic transport"/>
    <property type="evidence" value="ECO:0007669"/>
    <property type="project" value="TreeGrafter"/>
</dbReference>
<gene>
    <name evidence="2" type="ORF">Cvel_25778.t1.CR1</name>
</gene>
<dbReference type="Pfam" id="PF13516">
    <property type="entry name" value="LRR_6"/>
    <property type="match status" value="3"/>
</dbReference>
<dbReference type="VEuPathDB" id="CryptoDB:Cvel_25778"/>
<evidence type="ECO:0000259" key="1">
    <source>
        <dbReference type="Pfam" id="PF01466"/>
    </source>
</evidence>
<dbReference type="Gene3D" id="3.30.710.10">
    <property type="entry name" value="Potassium Channel Kv1.1, Chain A"/>
    <property type="match status" value="1"/>
</dbReference>
<feature type="domain" description="SKP1 component dimerisation" evidence="1">
    <location>
        <begin position="53"/>
        <end position="81"/>
    </location>
</feature>
<dbReference type="PANTHER" id="PTHR24113:SF15">
    <property type="entry name" value="NACHT DOMAIN-CONTAINING PROTEIN"/>
    <property type="match status" value="1"/>
</dbReference>